<dbReference type="AlphaFoldDB" id="A0A1Y1L2C2"/>
<sequence>MAVIFYLSGLWLGLMRITGHVARFYDCAASQFQLVPSRVSPPNDSSILGLRKLALLTKWLQDVLVQIVTGQSPCCTERKNKSNNLGMEYFADKLVAGTNPAAYSVRILRRQKVKRLI</sequence>
<feature type="signal peptide" evidence="1">
    <location>
        <begin position="1"/>
        <end position="19"/>
    </location>
</feature>
<name>A0A1Y1L2C2_PHOPY</name>
<accession>A0A1Y1L2C2</accession>
<protein>
    <submittedName>
        <fullName evidence="2">Uncharacterized protein</fullName>
    </submittedName>
</protein>
<evidence type="ECO:0000313" key="2">
    <source>
        <dbReference type="EMBL" id="JAV67832.1"/>
    </source>
</evidence>
<evidence type="ECO:0000256" key="1">
    <source>
        <dbReference type="SAM" id="SignalP"/>
    </source>
</evidence>
<reference evidence="2" key="1">
    <citation type="journal article" date="2016" name="Sci. Rep.">
        <title>Molecular characterization of firefly nuptial gifts: a multi-omics approach sheds light on postcopulatory sexual selection.</title>
        <authorList>
            <person name="Al-Wathiqui N."/>
            <person name="Fallon T.R."/>
            <person name="South A."/>
            <person name="Weng J.K."/>
            <person name="Lewis S.M."/>
        </authorList>
    </citation>
    <scope>NUCLEOTIDE SEQUENCE</scope>
</reference>
<keyword evidence="1" id="KW-0732">Signal</keyword>
<dbReference type="EMBL" id="GEZM01066528">
    <property type="protein sequence ID" value="JAV67832.1"/>
    <property type="molecule type" value="Transcribed_RNA"/>
</dbReference>
<organism evidence="2">
    <name type="scientific">Photinus pyralis</name>
    <name type="common">Common eastern firefly</name>
    <name type="synonym">Lampyris pyralis</name>
    <dbReference type="NCBI Taxonomy" id="7054"/>
    <lineage>
        <taxon>Eukaryota</taxon>
        <taxon>Metazoa</taxon>
        <taxon>Ecdysozoa</taxon>
        <taxon>Arthropoda</taxon>
        <taxon>Hexapoda</taxon>
        <taxon>Insecta</taxon>
        <taxon>Pterygota</taxon>
        <taxon>Neoptera</taxon>
        <taxon>Endopterygota</taxon>
        <taxon>Coleoptera</taxon>
        <taxon>Polyphaga</taxon>
        <taxon>Elateriformia</taxon>
        <taxon>Elateroidea</taxon>
        <taxon>Lampyridae</taxon>
        <taxon>Lampyrinae</taxon>
        <taxon>Photinus</taxon>
    </lineage>
</organism>
<proteinExistence type="predicted"/>
<feature type="chain" id="PRO_5012349861" evidence="1">
    <location>
        <begin position="20"/>
        <end position="117"/>
    </location>
</feature>